<reference evidence="3" key="1">
    <citation type="submission" date="2022-11" db="UniProtKB">
        <authorList>
            <consortium name="WormBaseParasite"/>
        </authorList>
    </citation>
    <scope>IDENTIFICATION</scope>
</reference>
<dbReference type="Proteomes" id="UP000887563">
    <property type="component" value="Unplaced"/>
</dbReference>
<proteinExistence type="predicted"/>
<feature type="region of interest" description="Disordered" evidence="1">
    <location>
        <begin position="19"/>
        <end position="41"/>
    </location>
</feature>
<protein>
    <submittedName>
        <fullName evidence="3">Candidate secreted effector</fullName>
    </submittedName>
</protein>
<dbReference type="AlphaFoldDB" id="A0A914LU19"/>
<sequence length="62" mass="7453">MYIITRTSFYFINRQREKEKEGGCGEEKRRQKYDGLPGGESNELKKRINKRKILRRIFSGLE</sequence>
<dbReference type="WBParaSite" id="Minc3s00889g18539">
    <property type="protein sequence ID" value="Minc3s00889g18539"/>
    <property type="gene ID" value="Minc3s00889g18539"/>
</dbReference>
<name>A0A914LU19_MELIC</name>
<evidence type="ECO:0000313" key="3">
    <source>
        <dbReference type="WBParaSite" id="Minc3s00889g18539"/>
    </source>
</evidence>
<organism evidence="2 3">
    <name type="scientific">Meloidogyne incognita</name>
    <name type="common">Southern root-knot nematode worm</name>
    <name type="synonym">Oxyuris incognita</name>
    <dbReference type="NCBI Taxonomy" id="6306"/>
    <lineage>
        <taxon>Eukaryota</taxon>
        <taxon>Metazoa</taxon>
        <taxon>Ecdysozoa</taxon>
        <taxon>Nematoda</taxon>
        <taxon>Chromadorea</taxon>
        <taxon>Rhabditida</taxon>
        <taxon>Tylenchina</taxon>
        <taxon>Tylenchomorpha</taxon>
        <taxon>Tylenchoidea</taxon>
        <taxon>Meloidogynidae</taxon>
        <taxon>Meloidogyninae</taxon>
        <taxon>Meloidogyne</taxon>
        <taxon>Meloidogyne incognita group</taxon>
    </lineage>
</organism>
<evidence type="ECO:0000256" key="1">
    <source>
        <dbReference type="SAM" id="MobiDB-lite"/>
    </source>
</evidence>
<evidence type="ECO:0000313" key="2">
    <source>
        <dbReference type="Proteomes" id="UP000887563"/>
    </source>
</evidence>
<feature type="compositionally biased region" description="Basic and acidic residues" evidence="1">
    <location>
        <begin position="19"/>
        <end position="33"/>
    </location>
</feature>
<accession>A0A914LU19</accession>
<keyword evidence="2" id="KW-1185">Reference proteome</keyword>